<gene>
    <name evidence="1" type="ORF">EVA_17915</name>
</gene>
<proteinExistence type="predicted"/>
<dbReference type="EMBL" id="AMCI01006651">
    <property type="protein sequence ID" value="EJW93978.1"/>
    <property type="molecule type" value="Genomic_DNA"/>
</dbReference>
<name>J9FHS0_9ZZZZ</name>
<comment type="caution">
    <text evidence="1">The sequence shown here is derived from an EMBL/GenBank/DDBJ whole genome shotgun (WGS) entry which is preliminary data.</text>
</comment>
<protein>
    <submittedName>
        <fullName evidence="1">Uncharacterized protein</fullName>
    </submittedName>
</protein>
<reference evidence="1" key="1">
    <citation type="journal article" date="2012" name="PLoS ONE">
        <title>Gene sets for utilization of primary and secondary nutrition supplies in the distal gut of endangered iberian lynx.</title>
        <authorList>
            <person name="Alcaide M."/>
            <person name="Messina E."/>
            <person name="Richter M."/>
            <person name="Bargiela R."/>
            <person name="Peplies J."/>
            <person name="Huws S.A."/>
            <person name="Newbold C.J."/>
            <person name="Golyshin P.N."/>
            <person name="Simon M.A."/>
            <person name="Lopez G."/>
            <person name="Yakimov M.M."/>
            <person name="Ferrer M."/>
        </authorList>
    </citation>
    <scope>NUCLEOTIDE SEQUENCE</scope>
</reference>
<accession>J9FHS0</accession>
<sequence length="34" mass="3530">MVRTPDISTEIDAGAAPWASAARGWKGTTNDLVA</sequence>
<evidence type="ECO:0000313" key="1">
    <source>
        <dbReference type="EMBL" id="EJW93978.1"/>
    </source>
</evidence>
<organism evidence="1">
    <name type="scientific">gut metagenome</name>
    <dbReference type="NCBI Taxonomy" id="749906"/>
    <lineage>
        <taxon>unclassified sequences</taxon>
        <taxon>metagenomes</taxon>
        <taxon>organismal metagenomes</taxon>
    </lineage>
</organism>
<dbReference type="AlphaFoldDB" id="J9FHS0"/>